<reference evidence="1 2" key="1">
    <citation type="submission" date="2021-03" db="EMBL/GenBank/DDBJ databases">
        <title>Tianweitania aestuarii sp. nov., isolated from a tidal flat.</title>
        <authorList>
            <person name="Park S."/>
            <person name="Yoon J.-H."/>
        </authorList>
    </citation>
    <scope>NUCLEOTIDE SEQUENCE [LARGE SCALE GENOMIC DNA]</scope>
    <source>
        <strain evidence="1 2">BSSL-BM11</strain>
    </source>
</reference>
<gene>
    <name evidence="1" type="ORF">JYU29_04160</name>
</gene>
<comment type="caution">
    <text evidence="1">The sequence shown here is derived from an EMBL/GenBank/DDBJ whole genome shotgun (WGS) entry which is preliminary data.</text>
</comment>
<accession>A0ABS5RUG2</accession>
<dbReference type="RefSeq" id="WP_213983473.1">
    <property type="nucleotide sequence ID" value="NZ_JAFMNX010000001.1"/>
</dbReference>
<protein>
    <submittedName>
        <fullName evidence="1">Uncharacterized protein</fullName>
    </submittedName>
</protein>
<proteinExistence type="predicted"/>
<sequence length="156" mass="17498">MGAKAEKVWAALRALYEGETVGFGLLAQVAEMNEVRLQCRAEREGWIEGGALAVQRKQKGRLLKSIEKLEGQVDLLIEGSAENEGRIDKAKLDLLNLLLRSVEKLKEMLPSEPEKAKLRVRDRDVRVSKILQHLDGRISELARHFAAAMVEADRSK</sequence>
<keyword evidence="2" id="KW-1185">Reference proteome</keyword>
<dbReference type="EMBL" id="JAFMNX010000001">
    <property type="protein sequence ID" value="MBS9719879.1"/>
    <property type="molecule type" value="Genomic_DNA"/>
</dbReference>
<evidence type="ECO:0000313" key="1">
    <source>
        <dbReference type="EMBL" id="MBS9719879.1"/>
    </source>
</evidence>
<name>A0ABS5RUG2_9HYPH</name>
<evidence type="ECO:0000313" key="2">
    <source>
        <dbReference type="Proteomes" id="UP001297272"/>
    </source>
</evidence>
<dbReference type="Proteomes" id="UP001297272">
    <property type="component" value="Unassembled WGS sequence"/>
</dbReference>
<organism evidence="1 2">
    <name type="scientific">Tianweitania aestuarii</name>
    <dbReference type="NCBI Taxonomy" id="2814886"/>
    <lineage>
        <taxon>Bacteria</taxon>
        <taxon>Pseudomonadati</taxon>
        <taxon>Pseudomonadota</taxon>
        <taxon>Alphaproteobacteria</taxon>
        <taxon>Hyphomicrobiales</taxon>
        <taxon>Phyllobacteriaceae</taxon>
        <taxon>Tianweitania</taxon>
    </lineage>
</organism>